<feature type="region of interest" description="Disordered" evidence="8">
    <location>
        <begin position="265"/>
        <end position="294"/>
    </location>
</feature>
<comment type="similarity">
    <text evidence="1 7">Belongs to the pseudouridine synthase RsuA family.</text>
</comment>
<dbReference type="PATRIC" id="fig|1354251.4.peg.4161"/>
<dbReference type="PROSITE" id="PS01149">
    <property type="entry name" value="PSI_RSU"/>
    <property type="match status" value="1"/>
</dbReference>
<dbReference type="EC" id="5.4.99.-" evidence="7"/>
<dbReference type="CDD" id="cd00165">
    <property type="entry name" value="S4"/>
    <property type="match status" value="1"/>
</dbReference>
<dbReference type="InterPro" id="IPR050343">
    <property type="entry name" value="RsuA_PseudoU_synthase"/>
</dbReference>
<evidence type="ECO:0000256" key="4">
    <source>
        <dbReference type="ARBA" id="ARBA00036390"/>
    </source>
</evidence>
<dbReference type="GO" id="GO:0016829">
    <property type="term" value="F:lyase activity"/>
    <property type="evidence" value="ECO:0007669"/>
    <property type="project" value="UniProtKB-KW"/>
</dbReference>
<dbReference type="InterPro" id="IPR042092">
    <property type="entry name" value="PsdUridine_s_RsuA/RluB/E/F_cat"/>
</dbReference>
<dbReference type="SUPFAM" id="SSF55120">
    <property type="entry name" value="Pseudouridine synthase"/>
    <property type="match status" value="1"/>
</dbReference>
<dbReference type="SMART" id="SM00363">
    <property type="entry name" value="S4"/>
    <property type="match status" value="1"/>
</dbReference>
<dbReference type="Pfam" id="PF00849">
    <property type="entry name" value="PseudoU_synth_2"/>
    <property type="match status" value="1"/>
</dbReference>
<organism evidence="10 11">
    <name type="scientific">Buttiauxella brennerae ATCC 51605</name>
    <dbReference type="NCBI Taxonomy" id="1354251"/>
    <lineage>
        <taxon>Bacteria</taxon>
        <taxon>Pseudomonadati</taxon>
        <taxon>Pseudomonadota</taxon>
        <taxon>Gammaproteobacteria</taxon>
        <taxon>Enterobacterales</taxon>
        <taxon>Enterobacteriaceae</taxon>
        <taxon>Buttiauxella</taxon>
    </lineage>
</organism>
<dbReference type="InterPro" id="IPR036986">
    <property type="entry name" value="S4_RNA-bd_sf"/>
</dbReference>
<feature type="domain" description="RNA-binding S4" evidence="9">
    <location>
        <begin position="7"/>
        <end position="63"/>
    </location>
</feature>
<dbReference type="SUPFAM" id="SSF55174">
    <property type="entry name" value="Alpha-L RNA-binding motif"/>
    <property type="match status" value="1"/>
</dbReference>
<dbReference type="PROSITE" id="PS50889">
    <property type="entry name" value="S4"/>
    <property type="match status" value="1"/>
</dbReference>
<dbReference type="InterPro" id="IPR020103">
    <property type="entry name" value="PsdUridine_synth_cat_dom_sf"/>
</dbReference>
<proteinExistence type="inferred from homology"/>
<dbReference type="GO" id="GO:0003723">
    <property type="term" value="F:RNA binding"/>
    <property type="evidence" value="ECO:0007669"/>
    <property type="project" value="UniProtKB-KW"/>
</dbReference>
<dbReference type="GO" id="GO:0160138">
    <property type="term" value="F:23S rRNA pseudouridine(2604) synthase activity"/>
    <property type="evidence" value="ECO:0007669"/>
    <property type="project" value="UniProtKB-EC"/>
</dbReference>
<dbReference type="RefSeq" id="WP_064561689.1">
    <property type="nucleotide sequence ID" value="NZ_LXER01000039.1"/>
</dbReference>
<dbReference type="CDD" id="cd02554">
    <property type="entry name" value="PseudoU_synth_RluF"/>
    <property type="match status" value="1"/>
</dbReference>
<evidence type="ECO:0000313" key="11">
    <source>
        <dbReference type="Proteomes" id="UP000078410"/>
    </source>
</evidence>
<dbReference type="Proteomes" id="UP000078410">
    <property type="component" value="Unassembled WGS sequence"/>
</dbReference>
<evidence type="ECO:0000256" key="5">
    <source>
        <dbReference type="ARBA" id="ARBA00036535"/>
    </source>
</evidence>
<name>A0A1B7IES8_9ENTR</name>
<dbReference type="PANTHER" id="PTHR47683">
    <property type="entry name" value="PSEUDOURIDINE SYNTHASE FAMILY PROTEIN-RELATED"/>
    <property type="match status" value="1"/>
</dbReference>
<dbReference type="InterPro" id="IPR018496">
    <property type="entry name" value="PsdUridine_synth_RsuA/RluB_CS"/>
</dbReference>
<comment type="subunit">
    <text evidence="2">Monomer.</text>
</comment>
<dbReference type="InterPro" id="IPR006145">
    <property type="entry name" value="PsdUridine_synth_RsuA/RluA"/>
</dbReference>
<feature type="compositionally biased region" description="Basic residues" evidence="8">
    <location>
        <begin position="281"/>
        <end position="294"/>
    </location>
</feature>
<dbReference type="Pfam" id="PF01479">
    <property type="entry name" value="S4"/>
    <property type="match status" value="1"/>
</dbReference>
<dbReference type="OrthoDB" id="9807213at2"/>
<comment type="catalytic activity">
    <reaction evidence="4">
        <text>uridine(35) in tRNA(Tyr) = pseudouridine(35) in tRNA(Tyr)</text>
        <dbReference type="Rhea" id="RHEA:60556"/>
        <dbReference type="Rhea" id="RHEA-COMP:15607"/>
        <dbReference type="Rhea" id="RHEA-COMP:15608"/>
        <dbReference type="ChEBI" id="CHEBI:65314"/>
        <dbReference type="ChEBI" id="CHEBI:65315"/>
    </reaction>
</comment>
<dbReference type="NCBIfam" id="TIGR00093">
    <property type="entry name" value="pseudouridine synthase"/>
    <property type="match status" value="1"/>
</dbReference>
<dbReference type="InterPro" id="IPR020094">
    <property type="entry name" value="TruA/RsuA/RluB/E/F_N"/>
</dbReference>
<keyword evidence="11" id="KW-1185">Reference proteome</keyword>
<evidence type="ECO:0000313" key="10">
    <source>
        <dbReference type="EMBL" id="OAT27831.1"/>
    </source>
</evidence>
<evidence type="ECO:0000256" key="1">
    <source>
        <dbReference type="ARBA" id="ARBA00008348"/>
    </source>
</evidence>
<evidence type="ECO:0000256" key="3">
    <source>
        <dbReference type="ARBA" id="ARBA00023235"/>
    </source>
</evidence>
<comment type="catalytic activity">
    <reaction evidence="5">
        <text>uridine(2604) in 23S rRNA = pseudouridine(2604) in 23S rRNA</text>
        <dbReference type="Rhea" id="RHEA:38875"/>
        <dbReference type="Rhea" id="RHEA-COMP:10093"/>
        <dbReference type="Rhea" id="RHEA-COMP:10094"/>
        <dbReference type="ChEBI" id="CHEBI:65314"/>
        <dbReference type="ChEBI" id="CHEBI:65315"/>
        <dbReference type="EC" id="5.4.99.21"/>
    </reaction>
</comment>
<evidence type="ECO:0000256" key="7">
    <source>
        <dbReference type="RuleBase" id="RU003887"/>
    </source>
</evidence>
<dbReference type="EMBL" id="LXER01000039">
    <property type="protein sequence ID" value="OAT27831.1"/>
    <property type="molecule type" value="Genomic_DNA"/>
</dbReference>
<dbReference type="GO" id="GO:0000455">
    <property type="term" value="P:enzyme-directed rRNA pseudouridine synthesis"/>
    <property type="evidence" value="ECO:0007669"/>
    <property type="project" value="UniProtKB-ARBA"/>
</dbReference>
<dbReference type="InterPro" id="IPR000748">
    <property type="entry name" value="PsdUridine_synth_RsuA/RluB/E/F"/>
</dbReference>
<evidence type="ECO:0000256" key="2">
    <source>
        <dbReference type="ARBA" id="ARBA00011245"/>
    </source>
</evidence>
<evidence type="ECO:0000256" key="8">
    <source>
        <dbReference type="SAM" id="MobiDB-lite"/>
    </source>
</evidence>
<dbReference type="AlphaFoldDB" id="A0A1B7IES8"/>
<evidence type="ECO:0000256" key="6">
    <source>
        <dbReference type="PROSITE-ProRule" id="PRU00182"/>
    </source>
</evidence>
<dbReference type="PANTHER" id="PTHR47683:SF2">
    <property type="entry name" value="RNA-BINDING S4 DOMAIN-CONTAINING PROTEIN"/>
    <property type="match status" value="1"/>
</dbReference>
<evidence type="ECO:0000259" key="9">
    <source>
        <dbReference type="SMART" id="SM00363"/>
    </source>
</evidence>
<gene>
    <name evidence="10" type="ORF">M975_4052</name>
</gene>
<dbReference type="NCBIfam" id="NF007784">
    <property type="entry name" value="PRK10475.1"/>
    <property type="match status" value="1"/>
</dbReference>
<dbReference type="InterPro" id="IPR002942">
    <property type="entry name" value="S4_RNA-bd"/>
</dbReference>
<comment type="caution">
    <text evidence="10">The sequence shown here is derived from an EMBL/GenBank/DDBJ whole genome shotgun (WGS) entry which is preliminary data.</text>
</comment>
<keyword evidence="6" id="KW-0694">RNA-binding</keyword>
<keyword evidence="3 7" id="KW-0413">Isomerase</keyword>
<keyword evidence="10" id="KW-0456">Lyase</keyword>
<protein>
    <recommendedName>
        <fullName evidence="7">Pseudouridine synthase</fullName>
        <ecNumber evidence="7">5.4.99.-</ecNumber>
    </recommendedName>
</protein>
<dbReference type="Gene3D" id="3.10.290.10">
    <property type="entry name" value="RNA-binding S4 domain"/>
    <property type="match status" value="1"/>
</dbReference>
<dbReference type="FunFam" id="3.30.70.1560:FF:000002">
    <property type="entry name" value="Pseudouridine synthase"/>
    <property type="match status" value="1"/>
</dbReference>
<sequence>MLTNSSIRLNKYISESGICSRRDADRYIEQGNVFINGKRAAIGDQVFAGDVVKVNGQLIEPRDEDDLVLIALNKPVGIVSTTEDGEKDNIVDFVNHSKRVFPIGRLDKDSQGLIFLTNHGDLVNKILRAGNDHEKEYVVTVNKPVTDDFIRGMGAGVPMLGTVTKKCKVKKEAPFVFRITLVQGLNRQIRRMCEHFGYEVTKLERTRIMNVSMKGLPLGEWRDLTDDELVELFKLIENSSSEAKPAAKAKAKPKAVAVAVKKPVVSGPKSAAKTPAELASRKRFAQPGRKKKGR</sequence>
<dbReference type="Gene3D" id="3.30.70.1560">
    <property type="entry name" value="Alpha-L RNA-binding motif"/>
    <property type="match status" value="1"/>
</dbReference>
<dbReference type="FunFam" id="3.10.290.10:FF:000003">
    <property type="entry name" value="Pseudouridine synthase"/>
    <property type="match status" value="1"/>
</dbReference>
<reference evidence="10 11" key="1">
    <citation type="submission" date="2016-04" db="EMBL/GenBank/DDBJ databases">
        <title>ATOL: Assembling a taxonomically balanced genome-scale reconstruction of the evolutionary history of the Enterobacteriaceae.</title>
        <authorList>
            <person name="Plunkett G.III."/>
            <person name="Neeno-Eckwall E.C."/>
            <person name="Glasner J.D."/>
            <person name="Perna N.T."/>
        </authorList>
    </citation>
    <scope>NUCLEOTIDE SEQUENCE [LARGE SCALE GENOMIC DNA]</scope>
    <source>
        <strain evidence="10 11">ATCC 51605</strain>
    </source>
</reference>
<dbReference type="Gene3D" id="3.30.70.580">
    <property type="entry name" value="Pseudouridine synthase I, catalytic domain, N-terminal subdomain"/>
    <property type="match status" value="1"/>
</dbReference>
<accession>A0A1B7IES8</accession>